<keyword evidence="6" id="KW-0677">Repeat</keyword>
<dbReference type="Gene3D" id="3.30.40.10">
    <property type="entry name" value="Zinc/RING finger domain, C3HC4 (zinc finger)"/>
    <property type="match status" value="1"/>
</dbReference>
<organism evidence="13 14">
    <name type="scientific">Hymenolepis diminuta</name>
    <name type="common">Rat tapeworm</name>
    <dbReference type="NCBI Taxonomy" id="6216"/>
    <lineage>
        <taxon>Eukaryota</taxon>
        <taxon>Metazoa</taxon>
        <taxon>Spiralia</taxon>
        <taxon>Lophotrochozoa</taxon>
        <taxon>Platyhelminthes</taxon>
        <taxon>Cestoda</taxon>
        <taxon>Eucestoda</taxon>
        <taxon>Cyclophyllidea</taxon>
        <taxon>Hymenolepididae</taxon>
        <taxon>Hymenolepis</taxon>
    </lineage>
</organism>
<dbReference type="Pfam" id="PF21235">
    <property type="entry name" value="UBA_ARI1"/>
    <property type="match status" value="1"/>
</dbReference>
<dbReference type="InterPro" id="IPR044066">
    <property type="entry name" value="TRIAD_supradom"/>
</dbReference>
<reference evidence="13 14" key="1">
    <citation type="submission" date="2019-07" db="EMBL/GenBank/DDBJ databases">
        <authorList>
            <person name="Jastrzebski P J."/>
            <person name="Paukszto L."/>
            <person name="Jastrzebski P J."/>
        </authorList>
    </citation>
    <scope>NUCLEOTIDE SEQUENCE [LARGE SCALE GENOMIC DNA]</scope>
    <source>
        <strain evidence="13 14">WMS-il1</strain>
    </source>
</reference>
<dbReference type="EMBL" id="CABIJS010000705">
    <property type="protein sequence ID" value="VUZ56486.1"/>
    <property type="molecule type" value="Genomic_DNA"/>
</dbReference>
<keyword evidence="5" id="KW-0479">Metal-binding</keyword>
<evidence type="ECO:0000256" key="1">
    <source>
        <dbReference type="ARBA" id="ARBA00001798"/>
    </source>
</evidence>
<dbReference type="InterPro" id="IPR001841">
    <property type="entry name" value="Znf_RING"/>
</dbReference>
<accession>A0A564ZAM8</accession>
<dbReference type="EC" id="2.3.2.31" evidence="3"/>
<evidence type="ECO:0000256" key="7">
    <source>
        <dbReference type="ARBA" id="ARBA00022771"/>
    </source>
</evidence>
<sequence length="556" mass="64148">MKMDDMQDDYLNHSDSEDFSDGIEDEFNRVNDDVNKDVIVKPHIKVFTPEMLIRYMLENVKSVEQITLLPKTINRLLLDYFKWSQDDLTDRYFEAPDSLAFLRKTILPTLDPSYTELPSLKLRSYSEIHSSKDPSVREIACDICCDSCPPDQIFALGCDHFYCRNCWTRYLESKILNNNQANKLTCPTPKCECLIDDDCVADLLSSSCEPSTSSSPNSQISVVDYTSSNPTSNQSRAFRAFQRLVVNSFVQHHRHLTWCPGVDCGYAVCSNEEYGTMGPEGKMLEVICSNCKEIFCFNCGNPWHEPVLCKYLKLWLTKMKNDSGTAHWVAANTKECPKCKATIEKNGGCNHMTCRNADCKYEFCWVCLGGWDAHGAQWYVCNSYKEAAARKAREAQDKNREALSRYLFFYDRYANHDQSRKLEATLKDSVANRMQELEDQGFNWIDVKFIRHVVEVLCACRRTLMYTYVFAYFLKPSNEALIFEANQSDLERAAENLSRILENELNGVIAAQDLTKKLQDTSRYCSSRREVLLQHVKEGYQNGKWQHRDNLYSFSI</sequence>
<dbReference type="Pfam" id="PF22191">
    <property type="entry name" value="IBR_1"/>
    <property type="match status" value="1"/>
</dbReference>
<evidence type="ECO:0000313" key="14">
    <source>
        <dbReference type="Proteomes" id="UP000321570"/>
    </source>
</evidence>
<evidence type="ECO:0000256" key="8">
    <source>
        <dbReference type="ARBA" id="ARBA00022786"/>
    </source>
</evidence>
<evidence type="ECO:0000259" key="12">
    <source>
        <dbReference type="PROSITE" id="PS51873"/>
    </source>
</evidence>
<keyword evidence="4" id="KW-0808">Transferase</keyword>
<protein>
    <recommendedName>
        <fullName evidence="3">RBR-type E3 ubiquitin transferase</fullName>
        <ecNumber evidence="3">2.3.2.31</ecNumber>
    </recommendedName>
</protein>
<comment type="catalytic activity">
    <reaction evidence="1">
        <text>[E2 ubiquitin-conjugating enzyme]-S-ubiquitinyl-L-cysteine + [acceptor protein]-L-lysine = [E2 ubiquitin-conjugating enzyme]-L-cysteine + [acceptor protein]-N(6)-ubiquitinyl-L-lysine.</text>
        <dbReference type="EC" id="2.3.2.31"/>
    </reaction>
</comment>
<evidence type="ECO:0000313" key="13">
    <source>
        <dbReference type="EMBL" id="VUZ56486.1"/>
    </source>
</evidence>
<keyword evidence="9" id="KW-0862">Zinc</keyword>
<dbReference type="PROSITE" id="PS51873">
    <property type="entry name" value="TRIAD"/>
    <property type="match status" value="1"/>
</dbReference>
<dbReference type="PANTHER" id="PTHR11685">
    <property type="entry name" value="RBR FAMILY RING FINGER AND IBR DOMAIN-CONTAINING"/>
    <property type="match status" value="1"/>
</dbReference>
<feature type="domain" description="RING-type" evidence="11">
    <location>
        <begin position="141"/>
        <end position="190"/>
    </location>
</feature>
<dbReference type="PROSITE" id="PS50089">
    <property type="entry name" value="ZF_RING_2"/>
    <property type="match status" value="1"/>
</dbReference>
<evidence type="ECO:0000259" key="11">
    <source>
        <dbReference type="PROSITE" id="PS50089"/>
    </source>
</evidence>
<dbReference type="SUPFAM" id="SSF57850">
    <property type="entry name" value="RING/U-box"/>
    <property type="match status" value="3"/>
</dbReference>
<dbReference type="Pfam" id="PF19422">
    <property type="entry name" value="Ariadne"/>
    <property type="match status" value="1"/>
</dbReference>
<dbReference type="Proteomes" id="UP000321570">
    <property type="component" value="Unassembled WGS sequence"/>
</dbReference>
<dbReference type="GO" id="GO:0016567">
    <property type="term" value="P:protein ubiquitination"/>
    <property type="evidence" value="ECO:0007669"/>
    <property type="project" value="InterPro"/>
</dbReference>
<comment type="similarity">
    <text evidence="2">Belongs to the RBR family. Ariadne subfamily.</text>
</comment>
<keyword evidence="14" id="KW-1185">Reference proteome</keyword>
<dbReference type="InterPro" id="IPR045840">
    <property type="entry name" value="Ariadne"/>
</dbReference>
<evidence type="ECO:0000256" key="4">
    <source>
        <dbReference type="ARBA" id="ARBA00022679"/>
    </source>
</evidence>
<dbReference type="InterPro" id="IPR031127">
    <property type="entry name" value="E3_UB_ligase_RBR"/>
</dbReference>
<dbReference type="SMART" id="SM00647">
    <property type="entry name" value="IBR"/>
    <property type="match status" value="2"/>
</dbReference>
<evidence type="ECO:0000256" key="2">
    <source>
        <dbReference type="ARBA" id="ARBA00005884"/>
    </source>
</evidence>
<gene>
    <name evidence="13" type="ORF">WMSIL1_LOCUS14143</name>
</gene>
<feature type="domain" description="RING-type" evidence="12">
    <location>
        <begin position="137"/>
        <end position="385"/>
    </location>
</feature>
<evidence type="ECO:0000256" key="6">
    <source>
        <dbReference type="ARBA" id="ARBA00022737"/>
    </source>
</evidence>
<dbReference type="InterPro" id="IPR048962">
    <property type="entry name" value="ARIH1-like_UBL"/>
</dbReference>
<evidence type="ECO:0000256" key="5">
    <source>
        <dbReference type="ARBA" id="ARBA00022723"/>
    </source>
</evidence>
<dbReference type="GO" id="GO:0061630">
    <property type="term" value="F:ubiquitin protein ligase activity"/>
    <property type="evidence" value="ECO:0007669"/>
    <property type="project" value="UniProtKB-EC"/>
</dbReference>
<dbReference type="FunFam" id="1.20.120.1750:FF:000002">
    <property type="entry name" value="RBR-type E3 ubiquitin transferase"/>
    <property type="match status" value="1"/>
</dbReference>
<keyword evidence="8" id="KW-0833">Ubl conjugation pathway</keyword>
<keyword evidence="7 10" id="KW-0863">Zinc-finger</keyword>
<dbReference type="CDD" id="cd20356">
    <property type="entry name" value="Rcat_RBR_HHARI-like"/>
    <property type="match status" value="1"/>
</dbReference>
<name>A0A564ZAM8_HYMDI</name>
<dbReference type="AlphaFoldDB" id="A0A564ZAM8"/>
<dbReference type="Gene3D" id="1.20.120.1750">
    <property type="match status" value="1"/>
</dbReference>
<evidence type="ECO:0000256" key="9">
    <source>
        <dbReference type="ARBA" id="ARBA00022833"/>
    </source>
</evidence>
<dbReference type="Pfam" id="PF01485">
    <property type="entry name" value="IBR"/>
    <property type="match status" value="1"/>
</dbReference>
<evidence type="ECO:0000256" key="3">
    <source>
        <dbReference type="ARBA" id="ARBA00012251"/>
    </source>
</evidence>
<dbReference type="InterPro" id="IPR002867">
    <property type="entry name" value="IBR_dom"/>
</dbReference>
<proteinExistence type="inferred from homology"/>
<dbReference type="InterPro" id="IPR013083">
    <property type="entry name" value="Znf_RING/FYVE/PHD"/>
</dbReference>
<dbReference type="GO" id="GO:0008270">
    <property type="term" value="F:zinc ion binding"/>
    <property type="evidence" value="ECO:0007669"/>
    <property type="project" value="UniProtKB-KW"/>
</dbReference>
<evidence type="ECO:0000256" key="10">
    <source>
        <dbReference type="PROSITE-ProRule" id="PRU00175"/>
    </source>
</evidence>